<dbReference type="InterPro" id="IPR001279">
    <property type="entry name" value="Metallo-B-lactamas"/>
</dbReference>
<evidence type="ECO:0000313" key="3">
    <source>
        <dbReference type="Proteomes" id="UP000232883"/>
    </source>
</evidence>
<name>A0A2K8YTU0_9BACT</name>
<accession>A0A2K8YTU0</accession>
<proteinExistence type="predicted"/>
<keyword evidence="3" id="KW-1185">Reference proteome</keyword>
<dbReference type="AlphaFoldDB" id="A0A2K8YTU0"/>
<dbReference type="Pfam" id="PF12706">
    <property type="entry name" value="Lactamase_B_2"/>
    <property type="match status" value="1"/>
</dbReference>
<dbReference type="PANTHER" id="PTHR15032:SF4">
    <property type="entry name" value="N-ACYL-PHOSPHATIDYLETHANOLAMINE-HYDROLYZING PHOSPHOLIPASE D"/>
    <property type="match status" value="1"/>
</dbReference>
<dbReference type="Gene3D" id="3.60.15.10">
    <property type="entry name" value="Ribonuclease Z/Hydroxyacylglutathione hydrolase-like"/>
    <property type="match status" value="1"/>
</dbReference>
<gene>
    <name evidence="2" type="ORF">CWM47_03975</name>
</gene>
<dbReference type="GO" id="GO:0005737">
    <property type="term" value="C:cytoplasm"/>
    <property type="evidence" value="ECO:0007669"/>
    <property type="project" value="TreeGrafter"/>
</dbReference>
<reference evidence="2 3" key="1">
    <citation type="submission" date="2017-11" db="EMBL/GenBank/DDBJ databases">
        <title>Taxonomic description and genome sequences of Spirosoma HA7 sp. nov., isolated from pollen microhabitat of Corylus avellana.</title>
        <authorList>
            <person name="Ambika Manirajan B."/>
            <person name="Suarez C."/>
            <person name="Ratering S."/>
            <person name="Geissler-Plaum R."/>
            <person name="Cardinale M."/>
            <person name="Sylvia S."/>
        </authorList>
    </citation>
    <scope>NUCLEOTIDE SEQUENCE [LARGE SCALE GENOMIC DNA]</scope>
    <source>
        <strain evidence="2 3">HA7</strain>
    </source>
</reference>
<dbReference type="OrthoDB" id="9805728at2"/>
<sequence length="351" mass="39055">MTPYSIPSALSIVILSSLLLTIFSCAPRYKGPITDHFDGKKFFNPGMPERSSGGVLKWLLHRDKGPWPEQPDAFIGARPATRIEGDSLVLTFVNHSTFLIQTAGLNILTDPVWSERVGPTSWLGIKRKRPPGLRLDELPPIDVVLLSHNHYDHLDLPTIKKLVKAFDPLFVTPLGVSYLPKLVDGRTTRELDWDDTLRINDKLSLSCTQAQHFSNRGIGDREETLWCGYLLHTSFGTTYFCGDSGYGPHFKKIAEQARQSATGPIKLALLPIGSYRPEWFMAPVHVSPAGAVQAFLDLNQPQSVGIHFGTFQQGDDGLFEPADDLRKALQASKISEDKFLVPKEGHPMVFK</sequence>
<dbReference type="SUPFAM" id="SSF56281">
    <property type="entry name" value="Metallo-hydrolase/oxidoreductase"/>
    <property type="match status" value="1"/>
</dbReference>
<evidence type="ECO:0000259" key="1">
    <source>
        <dbReference type="Pfam" id="PF12706"/>
    </source>
</evidence>
<protein>
    <submittedName>
        <fullName evidence="2">Twin-arginine translocation pathway signal</fullName>
    </submittedName>
</protein>
<evidence type="ECO:0000313" key="2">
    <source>
        <dbReference type="EMBL" id="AUD01055.1"/>
    </source>
</evidence>
<dbReference type="Proteomes" id="UP000232883">
    <property type="component" value="Chromosome"/>
</dbReference>
<dbReference type="EMBL" id="CP025096">
    <property type="protein sequence ID" value="AUD01055.1"/>
    <property type="molecule type" value="Genomic_DNA"/>
</dbReference>
<dbReference type="InterPro" id="IPR036866">
    <property type="entry name" value="RibonucZ/Hydroxyglut_hydro"/>
</dbReference>
<dbReference type="PANTHER" id="PTHR15032">
    <property type="entry name" value="N-ACYL-PHOSPHATIDYLETHANOLAMINE-HYDROLYZING PHOSPHOLIPASE D"/>
    <property type="match status" value="1"/>
</dbReference>
<dbReference type="KEGG" id="spir:CWM47_03975"/>
<organism evidence="2 3">
    <name type="scientific">Spirosoma pollinicola</name>
    <dbReference type="NCBI Taxonomy" id="2057025"/>
    <lineage>
        <taxon>Bacteria</taxon>
        <taxon>Pseudomonadati</taxon>
        <taxon>Bacteroidota</taxon>
        <taxon>Cytophagia</taxon>
        <taxon>Cytophagales</taxon>
        <taxon>Cytophagaceae</taxon>
        <taxon>Spirosoma</taxon>
    </lineage>
</organism>
<feature type="domain" description="Metallo-beta-lactamase" evidence="1">
    <location>
        <begin position="106"/>
        <end position="308"/>
    </location>
</feature>